<evidence type="ECO:0000256" key="12">
    <source>
        <dbReference type="ARBA" id="ARBA00023326"/>
    </source>
</evidence>
<keyword evidence="19" id="KW-0326">Glycosidase</keyword>
<evidence type="ECO:0000256" key="13">
    <source>
        <dbReference type="ARBA" id="ARBA00044502"/>
    </source>
</evidence>
<evidence type="ECO:0000313" key="19">
    <source>
        <dbReference type="EMBL" id="GAP93048.2"/>
    </source>
</evidence>
<evidence type="ECO:0000256" key="10">
    <source>
        <dbReference type="ARBA" id="ARBA00023157"/>
    </source>
</evidence>
<evidence type="ECO:0000259" key="18">
    <source>
        <dbReference type="PROSITE" id="PS51164"/>
    </source>
</evidence>
<evidence type="ECO:0000256" key="3">
    <source>
        <dbReference type="ARBA" id="ARBA00022525"/>
    </source>
</evidence>
<dbReference type="GO" id="GO:0005576">
    <property type="term" value="C:extracellular region"/>
    <property type="evidence" value="ECO:0007669"/>
    <property type="project" value="UniProtKB-SubCell"/>
</dbReference>
<dbReference type="Pfam" id="PF00734">
    <property type="entry name" value="CBM_1"/>
    <property type="match status" value="1"/>
</dbReference>
<dbReference type="SUPFAM" id="SSF57180">
    <property type="entry name" value="Cellulose-binding domain"/>
    <property type="match status" value="1"/>
</dbReference>
<dbReference type="STRING" id="77044.A0A1W2TWJ1"/>
<dbReference type="Proteomes" id="UP000054516">
    <property type="component" value="Unassembled WGS sequence"/>
</dbReference>
<keyword evidence="4" id="KW-0479">Metal-binding</keyword>
<dbReference type="EC" id="1.14.99.56" evidence="15"/>
<keyword evidence="19" id="KW-0378">Hydrolase</keyword>
<feature type="domain" description="CBM1" evidence="18">
    <location>
        <begin position="379"/>
        <end position="414"/>
    </location>
</feature>
<comment type="catalytic activity">
    <reaction evidence="14">
        <text>[(1-&gt;4)-beta-D-glucosyl]n+m + reduced acceptor + O2 = 4-dehydro-beta-D-glucosyl-[(1-&gt;4)-beta-D-glucosyl]n-1 + [(1-&gt;4)-beta-D-glucosyl]m + acceptor + H2O.</text>
        <dbReference type="EC" id="1.14.99.56"/>
    </reaction>
</comment>
<dbReference type="GO" id="GO:0046872">
    <property type="term" value="F:metal ion binding"/>
    <property type="evidence" value="ECO:0007669"/>
    <property type="project" value="UniProtKB-KW"/>
</dbReference>
<keyword evidence="20" id="KW-1185">Reference proteome</keyword>
<dbReference type="GO" id="GO:0030245">
    <property type="term" value="P:cellulose catabolic process"/>
    <property type="evidence" value="ECO:0007669"/>
    <property type="project" value="UniProtKB-KW"/>
</dbReference>
<dbReference type="PROSITE" id="PS51164">
    <property type="entry name" value="CBM1_2"/>
    <property type="match status" value="1"/>
</dbReference>
<dbReference type="CDD" id="cd21175">
    <property type="entry name" value="LPMO_AA9"/>
    <property type="match status" value="1"/>
</dbReference>
<feature type="signal peptide" evidence="17">
    <location>
        <begin position="1"/>
        <end position="21"/>
    </location>
</feature>
<comment type="subcellular location">
    <subcellularLocation>
        <location evidence="2">Secreted</location>
    </subcellularLocation>
</comment>
<keyword evidence="7" id="KW-0560">Oxidoreductase</keyword>
<dbReference type="InterPro" id="IPR049892">
    <property type="entry name" value="AA9"/>
</dbReference>
<comment type="cofactor">
    <cofactor evidence="1">
        <name>Cu(2+)</name>
        <dbReference type="ChEBI" id="CHEBI:29036"/>
    </cofactor>
</comment>
<dbReference type="InterPro" id="IPR035971">
    <property type="entry name" value="CBD_sf"/>
</dbReference>
<evidence type="ECO:0000256" key="9">
    <source>
        <dbReference type="ARBA" id="ARBA00023033"/>
    </source>
</evidence>
<feature type="compositionally biased region" description="Low complexity" evidence="16">
    <location>
        <begin position="287"/>
        <end position="373"/>
    </location>
</feature>
<keyword evidence="6" id="KW-0136">Cellulose degradation</keyword>
<dbReference type="AlphaFoldDB" id="A0A1W2TWJ1"/>
<evidence type="ECO:0000256" key="15">
    <source>
        <dbReference type="ARBA" id="ARBA00047174"/>
    </source>
</evidence>
<dbReference type="GO" id="GO:0030248">
    <property type="term" value="F:cellulose binding"/>
    <property type="evidence" value="ECO:0007669"/>
    <property type="project" value="InterPro"/>
</dbReference>
<dbReference type="OrthoDB" id="4849160at2759"/>
<keyword evidence="12" id="KW-0624">Polysaccharide degradation</keyword>
<evidence type="ECO:0000256" key="11">
    <source>
        <dbReference type="ARBA" id="ARBA00023277"/>
    </source>
</evidence>
<evidence type="ECO:0000256" key="5">
    <source>
        <dbReference type="ARBA" id="ARBA00022729"/>
    </source>
</evidence>
<keyword evidence="9" id="KW-0503">Monooxygenase</keyword>
<gene>
    <name evidence="19" type="ORF">SAMD00023353_10200020</name>
</gene>
<dbReference type="OMA" id="YANEDEC"/>
<dbReference type="InterPro" id="IPR005103">
    <property type="entry name" value="AA9_LPMO"/>
</dbReference>
<evidence type="ECO:0000256" key="7">
    <source>
        <dbReference type="ARBA" id="ARBA00023002"/>
    </source>
</evidence>
<organism evidence="19">
    <name type="scientific">Rosellinia necatrix</name>
    <name type="common">White root-rot fungus</name>
    <dbReference type="NCBI Taxonomy" id="77044"/>
    <lineage>
        <taxon>Eukaryota</taxon>
        <taxon>Fungi</taxon>
        <taxon>Dikarya</taxon>
        <taxon>Ascomycota</taxon>
        <taxon>Pezizomycotina</taxon>
        <taxon>Sordariomycetes</taxon>
        <taxon>Xylariomycetidae</taxon>
        <taxon>Xylariales</taxon>
        <taxon>Xylariaceae</taxon>
        <taxon>Rosellinia</taxon>
    </lineage>
</organism>
<feature type="region of interest" description="Disordered" evidence="16">
    <location>
        <begin position="271"/>
        <end position="373"/>
    </location>
</feature>
<dbReference type="PANTHER" id="PTHR33353:SF36">
    <property type="entry name" value="ENDO-BETA-1,4-GLUCANASE D"/>
    <property type="match status" value="1"/>
</dbReference>
<dbReference type="EMBL" id="DF977547">
    <property type="protein sequence ID" value="GAP93048.2"/>
    <property type="molecule type" value="Genomic_DNA"/>
</dbReference>
<dbReference type="InterPro" id="IPR000254">
    <property type="entry name" value="CBD"/>
</dbReference>
<dbReference type="GO" id="GO:0004497">
    <property type="term" value="F:monooxygenase activity"/>
    <property type="evidence" value="ECO:0007669"/>
    <property type="project" value="UniProtKB-KW"/>
</dbReference>
<sequence length="442" mass="44654">MRWSVAGILRSSSLLAALTTAVGVAAHGHVTNLVINGVSYQTYDPTVFPYMSDPPVVVGWTASNTDNGFVEPNSFDSGDIVCHKAATPAGGYAQVAAGDSIMIKWDTWPESHKGPMMDYLAACNGPCDTVDKMALEFFKIDEAGILDSSSAPGRWASDVLIENNNSWLVQIPASLKPGNYVLRHETIALHSAGQANGAQNYPQCFNLEVTGSGTDVPAGVLATELYTPTDPGVEVNIYVSGLDYQIPGPTLMAGVSSTVAQATSAITASASATVGSGSDSGSGSGSGTSAVATTTTTAEATTAPANDATSSSASSAAQATTSAAAPSSTAAQQTTTLVTSTRAASSSASAPATTDAATTAKPTTTAAEATTRTQTGDVAAQTLYGQCGGSNWTGPVACAKGTCTEYNPYYSQCVEDEVAQAQAQAQAQASQAGSACNLSGSK</sequence>
<keyword evidence="10" id="KW-1015">Disulfide bond</keyword>
<keyword evidence="3" id="KW-0964">Secreted</keyword>
<keyword evidence="11" id="KW-0119">Carbohydrate metabolism</keyword>
<evidence type="ECO:0000256" key="2">
    <source>
        <dbReference type="ARBA" id="ARBA00004613"/>
    </source>
</evidence>
<evidence type="ECO:0000256" key="6">
    <source>
        <dbReference type="ARBA" id="ARBA00023001"/>
    </source>
</evidence>
<accession>A0A1W2TWJ1</accession>
<evidence type="ECO:0000256" key="16">
    <source>
        <dbReference type="SAM" id="MobiDB-lite"/>
    </source>
</evidence>
<keyword evidence="8" id="KW-0186">Copper</keyword>
<name>A0A1W2TWJ1_ROSNE</name>
<keyword evidence="5 17" id="KW-0732">Signal</keyword>
<evidence type="ECO:0000256" key="8">
    <source>
        <dbReference type="ARBA" id="ARBA00023008"/>
    </source>
</evidence>
<evidence type="ECO:0000256" key="17">
    <source>
        <dbReference type="SAM" id="SignalP"/>
    </source>
</evidence>
<dbReference type="PROSITE" id="PS00562">
    <property type="entry name" value="CBM1_1"/>
    <property type="match status" value="1"/>
</dbReference>
<dbReference type="PANTHER" id="PTHR33353">
    <property type="entry name" value="PUTATIVE (AFU_ORTHOLOGUE AFUA_1G12560)-RELATED"/>
    <property type="match status" value="1"/>
</dbReference>
<evidence type="ECO:0000256" key="4">
    <source>
        <dbReference type="ARBA" id="ARBA00022723"/>
    </source>
</evidence>
<evidence type="ECO:0000313" key="20">
    <source>
        <dbReference type="Proteomes" id="UP000054516"/>
    </source>
</evidence>
<evidence type="ECO:0000256" key="14">
    <source>
        <dbReference type="ARBA" id="ARBA00045077"/>
    </source>
</evidence>
<reference evidence="19" key="1">
    <citation type="submission" date="2016-03" db="EMBL/GenBank/DDBJ databases">
        <title>Draft genome sequence of Rosellinia necatrix.</title>
        <authorList>
            <person name="Kanematsu S."/>
        </authorList>
    </citation>
    <scope>NUCLEOTIDE SEQUENCE [LARGE SCALE GENOMIC DNA]</scope>
    <source>
        <strain evidence="19">W97</strain>
    </source>
</reference>
<dbReference type="Pfam" id="PF03443">
    <property type="entry name" value="AA9"/>
    <property type="match status" value="1"/>
</dbReference>
<dbReference type="Gene3D" id="2.70.50.70">
    <property type="match status" value="1"/>
</dbReference>
<comment type="similarity">
    <text evidence="13">Belongs to the polysaccharide monooxygenase AA9 family.</text>
</comment>
<feature type="chain" id="PRO_5013162185" description="lytic cellulose monooxygenase (C4-dehydrogenating)" evidence="17">
    <location>
        <begin position="22"/>
        <end position="442"/>
    </location>
</feature>
<protein>
    <recommendedName>
        <fullName evidence="15">lytic cellulose monooxygenase (C4-dehydrogenating)</fullName>
        <ecNumber evidence="15">1.14.99.56</ecNumber>
    </recommendedName>
</protein>
<proteinExistence type="inferred from homology"/>
<dbReference type="GO" id="GO:0016798">
    <property type="term" value="F:hydrolase activity, acting on glycosyl bonds"/>
    <property type="evidence" value="ECO:0007669"/>
    <property type="project" value="UniProtKB-KW"/>
</dbReference>
<evidence type="ECO:0000256" key="1">
    <source>
        <dbReference type="ARBA" id="ARBA00001973"/>
    </source>
</evidence>
<dbReference type="SMART" id="SM00236">
    <property type="entry name" value="fCBD"/>
    <property type="match status" value="1"/>
</dbReference>